<organism evidence="2 3">
    <name type="scientific">Candidatus Ryanbacteria bacterium CG10_big_fil_rev_8_21_14_0_10_43_42</name>
    <dbReference type="NCBI Taxonomy" id="1974864"/>
    <lineage>
        <taxon>Bacteria</taxon>
        <taxon>Candidatus Ryaniibacteriota</taxon>
    </lineage>
</organism>
<gene>
    <name evidence="2" type="ORF">COU90_04040</name>
</gene>
<proteinExistence type="predicted"/>
<dbReference type="Proteomes" id="UP000229098">
    <property type="component" value="Unassembled WGS sequence"/>
</dbReference>
<reference evidence="3" key="1">
    <citation type="submission" date="2017-09" db="EMBL/GenBank/DDBJ databases">
        <title>Depth-based differentiation of microbial function through sediment-hosted aquifers and enrichment of novel symbionts in the deep terrestrial subsurface.</title>
        <authorList>
            <person name="Probst A.J."/>
            <person name="Ladd B."/>
            <person name="Jarett J.K."/>
            <person name="Geller-Mcgrath D.E."/>
            <person name="Sieber C.M.K."/>
            <person name="Emerson J.B."/>
            <person name="Anantharaman K."/>
            <person name="Thomas B.C."/>
            <person name="Malmstrom R."/>
            <person name="Stieglmeier M."/>
            <person name="Klingl A."/>
            <person name="Woyke T."/>
            <person name="Ryan C.M."/>
            <person name="Banfield J.F."/>
        </authorList>
    </citation>
    <scope>NUCLEOTIDE SEQUENCE [LARGE SCALE GENOMIC DNA]</scope>
</reference>
<comment type="caution">
    <text evidence="2">The sequence shown here is derived from an EMBL/GenBank/DDBJ whole genome shotgun (WGS) entry which is preliminary data.</text>
</comment>
<sequence>MLKLNRIVGNFFIGIAIVFLISFSMIVSKEPDEPFARDLFGFAIPTPPTWTVFIPYLGYILNFIFEAFSLHGLVQLSVFIVLLGIGITFSSKAKEQNH</sequence>
<evidence type="ECO:0000313" key="2">
    <source>
        <dbReference type="EMBL" id="PJE64242.1"/>
    </source>
</evidence>
<feature type="transmembrane region" description="Helical" evidence="1">
    <location>
        <begin position="67"/>
        <end position="89"/>
    </location>
</feature>
<dbReference type="EMBL" id="PFEF01000008">
    <property type="protein sequence ID" value="PJE64242.1"/>
    <property type="molecule type" value="Genomic_DNA"/>
</dbReference>
<evidence type="ECO:0000256" key="1">
    <source>
        <dbReference type="SAM" id="Phobius"/>
    </source>
</evidence>
<keyword evidence="1" id="KW-1133">Transmembrane helix</keyword>
<protein>
    <submittedName>
        <fullName evidence="2">Uncharacterized protein</fullName>
    </submittedName>
</protein>
<accession>A0A2M8KWG7</accession>
<keyword evidence="1" id="KW-0472">Membrane</keyword>
<feature type="transmembrane region" description="Helical" evidence="1">
    <location>
        <begin position="6"/>
        <end position="27"/>
    </location>
</feature>
<dbReference type="AlphaFoldDB" id="A0A2M8KWG7"/>
<evidence type="ECO:0000313" key="3">
    <source>
        <dbReference type="Proteomes" id="UP000229098"/>
    </source>
</evidence>
<feature type="transmembrane region" description="Helical" evidence="1">
    <location>
        <begin position="39"/>
        <end position="61"/>
    </location>
</feature>
<keyword evidence="1" id="KW-0812">Transmembrane</keyword>
<name>A0A2M8KWG7_9BACT</name>